<evidence type="ECO:0000256" key="4">
    <source>
        <dbReference type="ARBA" id="ARBA00022793"/>
    </source>
</evidence>
<dbReference type="GO" id="GO:0004640">
    <property type="term" value="F:phosphoribosylanthranilate isomerase activity"/>
    <property type="evidence" value="ECO:0007669"/>
    <property type="project" value="TreeGrafter"/>
</dbReference>
<dbReference type="InterPro" id="IPR045186">
    <property type="entry name" value="Indole-3-glycerol_P_synth"/>
</dbReference>
<dbReference type="HAMAP" id="MF_00134_B">
    <property type="entry name" value="IGPS_B"/>
    <property type="match status" value="1"/>
</dbReference>
<dbReference type="FunFam" id="3.20.20.70:FF:000024">
    <property type="entry name" value="Indole-3-glycerol phosphate synthase"/>
    <property type="match status" value="1"/>
</dbReference>
<dbReference type="EMBL" id="DXAQ01000085">
    <property type="protein sequence ID" value="HIZ89345.1"/>
    <property type="molecule type" value="Genomic_DNA"/>
</dbReference>
<keyword evidence="6 8" id="KW-0057">Aromatic amino acid biosynthesis</keyword>
<dbReference type="Proteomes" id="UP000824176">
    <property type="component" value="Unassembled WGS sequence"/>
</dbReference>
<organism evidence="10 11">
    <name type="scientific">Candidatus Mucispirillum faecigallinarum</name>
    <dbReference type="NCBI Taxonomy" id="2838699"/>
    <lineage>
        <taxon>Bacteria</taxon>
        <taxon>Pseudomonadati</taxon>
        <taxon>Deferribacterota</taxon>
        <taxon>Deferribacteres</taxon>
        <taxon>Deferribacterales</taxon>
        <taxon>Mucispirillaceae</taxon>
        <taxon>Mucispirillum</taxon>
    </lineage>
</organism>
<evidence type="ECO:0000256" key="6">
    <source>
        <dbReference type="ARBA" id="ARBA00023141"/>
    </source>
</evidence>
<dbReference type="AlphaFoldDB" id="A0A9D2KB34"/>
<keyword evidence="5 8" id="KW-0822">Tryptophan biosynthesis</keyword>
<dbReference type="PANTHER" id="PTHR22854">
    <property type="entry name" value="TRYPTOPHAN BIOSYNTHESIS PROTEIN"/>
    <property type="match status" value="1"/>
</dbReference>
<feature type="domain" description="Indole-3-glycerol phosphate synthase" evidence="9">
    <location>
        <begin position="4"/>
        <end position="257"/>
    </location>
</feature>
<dbReference type="GO" id="GO:0004425">
    <property type="term" value="F:indole-3-glycerol-phosphate synthase activity"/>
    <property type="evidence" value="ECO:0007669"/>
    <property type="project" value="UniProtKB-UniRule"/>
</dbReference>
<dbReference type="Gene3D" id="3.20.20.70">
    <property type="entry name" value="Aldolase class I"/>
    <property type="match status" value="1"/>
</dbReference>
<evidence type="ECO:0000256" key="2">
    <source>
        <dbReference type="ARBA" id="ARBA00004696"/>
    </source>
</evidence>
<dbReference type="InterPro" id="IPR001468">
    <property type="entry name" value="Indole-3-GlycerolPSynthase_CS"/>
</dbReference>
<evidence type="ECO:0000259" key="9">
    <source>
        <dbReference type="Pfam" id="PF00218"/>
    </source>
</evidence>
<keyword evidence="7 8" id="KW-0456">Lyase</keyword>
<evidence type="ECO:0000256" key="1">
    <source>
        <dbReference type="ARBA" id="ARBA00001633"/>
    </source>
</evidence>
<dbReference type="EC" id="4.1.1.48" evidence="8"/>
<dbReference type="SUPFAM" id="SSF51366">
    <property type="entry name" value="Ribulose-phoshate binding barrel"/>
    <property type="match status" value="1"/>
</dbReference>
<reference evidence="10" key="1">
    <citation type="journal article" date="2021" name="PeerJ">
        <title>Extensive microbial diversity within the chicken gut microbiome revealed by metagenomics and culture.</title>
        <authorList>
            <person name="Gilroy R."/>
            <person name="Ravi A."/>
            <person name="Getino M."/>
            <person name="Pursley I."/>
            <person name="Horton D.L."/>
            <person name="Alikhan N.F."/>
            <person name="Baker D."/>
            <person name="Gharbi K."/>
            <person name="Hall N."/>
            <person name="Watson M."/>
            <person name="Adriaenssens E.M."/>
            <person name="Foster-Nyarko E."/>
            <person name="Jarju S."/>
            <person name="Secka A."/>
            <person name="Antonio M."/>
            <person name="Oren A."/>
            <person name="Chaudhuri R.R."/>
            <person name="La Ragione R."/>
            <person name="Hildebrand F."/>
            <person name="Pallen M.J."/>
        </authorList>
    </citation>
    <scope>NUCLEOTIDE SEQUENCE</scope>
    <source>
        <strain evidence="10">ChiW4-1371</strain>
    </source>
</reference>
<dbReference type="GO" id="GO:0000162">
    <property type="term" value="P:L-tryptophan biosynthetic process"/>
    <property type="evidence" value="ECO:0007669"/>
    <property type="project" value="UniProtKB-UniRule"/>
</dbReference>
<gene>
    <name evidence="8 10" type="primary">trpC</name>
    <name evidence="10" type="ORF">H9804_05335</name>
</gene>
<sequence>MNILEKIVDTVKERVDEYKREQDFTTVRNNAEKYEVKNPYAFYNALNKDNMAFICEVKKASPSKGIIAEDFDYINIASDYEKAGADAVSCLTEPFFFKGNDKYIKEIKEHIKIPVLRKDFIINEYMIYQSVILEADALLLIAAILDEHQLKDYVSLTKSLNISSLVEVHDEYELEKALKAECDIIGVNNRDLKTFNVDINNSIRIAKLIPENVIYVSESGIKTYDDIKRLKENNVDAVLIGETLMREKDKSKALKTLRGEI</sequence>
<evidence type="ECO:0000256" key="3">
    <source>
        <dbReference type="ARBA" id="ARBA00022605"/>
    </source>
</evidence>
<accession>A0A9D2KB34</accession>
<dbReference type="PANTHER" id="PTHR22854:SF2">
    <property type="entry name" value="INDOLE-3-GLYCEROL-PHOSPHATE SYNTHASE"/>
    <property type="match status" value="1"/>
</dbReference>
<evidence type="ECO:0000313" key="11">
    <source>
        <dbReference type="Proteomes" id="UP000824176"/>
    </source>
</evidence>
<comment type="similarity">
    <text evidence="8">Belongs to the TrpC family.</text>
</comment>
<reference evidence="10" key="2">
    <citation type="submission" date="2021-04" db="EMBL/GenBank/DDBJ databases">
        <authorList>
            <person name="Gilroy R."/>
        </authorList>
    </citation>
    <scope>NUCLEOTIDE SEQUENCE</scope>
    <source>
        <strain evidence="10">ChiW4-1371</strain>
    </source>
</reference>
<dbReference type="NCBIfam" id="NF001377">
    <property type="entry name" value="PRK00278.2-4"/>
    <property type="match status" value="1"/>
</dbReference>
<name>A0A9D2KB34_9BACT</name>
<keyword evidence="4 8" id="KW-0210">Decarboxylase</keyword>
<dbReference type="Pfam" id="PF00218">
    <property type="entry name" value="IGPS"/>
    <property type="match status" value="1"/>
</dbReference>
<protein>
    <recommendedName>
        <fullName evidence="8">Indole-3-glycerol phosphate synthase</fullName>
        <shortName evidence="8">IGPS</shortName>
        <ecNumber evidence="8">4.1.1.48</ecNumber>
    </recommendedName>
</protein>
<evidence type="ECO:0000256" key="5">
    <source>
        <dbReference type="ARBA" id="ARBA00022822"/>
    </source>
</evidence>
<keyword evidence="3 8" id="KW-0028">Amino-acid biosynthesis</keyword>
<dbReference type="PROSITE" id="PS00614">
    <property type="entry name" value="IGPS"/>
    <property type="match status" value="1"/>
</dbReference>
<comment type="caution">
    <text evidence="10">The sequence shown here is derived from an EMBL/GenBank/DDBJ whole genome shotgun (WGS) entry which is preliminary data.</text>
</comment>
<dbReference type="CDD" id="cd00331">
    <property type="entry name" value="IGPS"/>
    <property type="match status" value="1"/>
</dbReference>
<dbReference type="InterPro" id="IPR011060">
    <property type="entry name" value="RibuloseP-bd_barrel"/>
</dbReference>
<proteinExistence type="inferred from homology"/>
<evidence type="ECO:0000256" key="7">
    <source>
        <dbReference type="ARBA" id="ARBA00023239"/>
    </source>
</evidence>
<dbReference type="InterPro" id="IPR013785">
    <property type="entry name" value="Aldolase_TIM"/>
</dbReference>
<comment type="pathway">
    <text evidence="2 8">Amino-acid biosynthesis; L-tryptophan biosynthesis; L-tryptophan from chorismate: step 4/5.</text>
</comment>
<evidence type="ECO:0000313" key="10">
    <source>
        <dbReference type="EMBL" id="HIZ89345.1"/>
    </source>
</evidence>
<comment type="catalytic activity">
    <reaction evidence="1 8">
        <text>1-(2-carboxyphenylamino)-1-deoxy-D-ribulose 5-phosphate + H(+) = (1S,2R)-1-C-(indol-3-yl)glycerol 3-phosphate + CO2 + H2O</text>
        <dbReference type="Rhea" id="RHEA:23476"/>
        <dbReference type="ChEBI" id="CHEBI:15377"/>
        <dbReference type="ChEBI" id="CHEBI:15378"/>
        <dbReference type="ChEBI" id="CHEBI:16526"/>
        <dbReference type="ChEBI" id="CHEBI:58613"/>
        <dbReference type="ChEBI" id="CHEBI:58866"/>
        <dbReference type="EC" id="4.1.1.48"/>
    </reaction>
</comment>
<evidence type="ECO:0000256" key="8">
    <source>
        <dbReference type="HAMAP-Rule" id="MF_00134"/>
    </source>
</evidence>
<dbReference type="InterPro" id="IPR013798">
    <property type="entry name" value="Indole-3-glycerol_P_synth_dom"/>
</dbReference>